<keyword evidence="11" id="KW-0464">Manganese</keyword>
<evidence type="ECO:0000256" key="5">
    <source>
        <dbReference type="ARBA" id="ARBA00006045"/>
    </source>
</evidence>
<feature type="region of interest" description="Disordered" evidence="13">
    <location>
        <begin position="598"/>
        <end position="638"/>
    </location>
</feature>
<feature type="compositionally biased region" description="Low complexity" evidence="13">
    <location>
        <begin position="458"/>
        <end position="470"/>
    </location>
</feature>
<dbReference type="STRING" id="1081102.A0A162IE36"/>
<feature type="region of interest" description="Disordered" evidence="13">
    <location>
        <begin position="458"/>
        <end position="480"/>
    </location>
</feature>
<accession>A0A162IE36</accession>
<dbReference type="PANTHER" id="PTHR12849">
    <property type="entry name" value="RNA LARIAT DEBRANCHING ENZYME"/>
    <property type="match status" value="1"/>
</dbReference>
<dbReference type="GO" id="GO:0000398">
    <property type="term" value="P:mRNA splicing, via spliceosome"/>
    <property type="evidence" value="ECO:0007669"/>
    <property type="project" value="TreeGrafter"/>
</dbReference>
<feature type="compositionally biased region" description="Low complexity" evidence="13">
    <location>
        <begin position="326"/>
        <end position="350"/>
    </location>
</feature>
<dbReference type="PANTHER" id="PTHR12849:SF0">
    <property type="entry name" value="LARIAT DEBRANCHING ENZYME"/>
    <property type="match status" value="1"/>
</dbReference>
<comment type="similarity">
    <text evidence="5">Belongs to the lariat debranching enzyme family.</text>
</comment>
<feature type="region of interest" description="Disordered" evidence="13">
    <location>
        <begin position="287"/>
        <end position="369"/>
    </location>
</feature>
<keyword evidence="8" id="KW-0378">Hydrolase</keyword>
<dbReference type="InterPro" id="IPR004843">
    <property type="entry name" value="Calcineurin-like_PHP"/>
</dbReference>
<evidence type="ECO:0000313" key="15">
    <source>
        <dbReference type="EMBL" id="OAA55835.1"/>
    </source>
</evidence>
<evidence type="ECO:0000256" key="4">
    <source>
        <dbReference type="ARBA" id="ARBA00004123"/>
    </source>
</evidence>
<dbReference type="GO" id="GO:0008419">
    <property type="term" value="F:RNA lariat debranching enzyme activity"/>
    <property type="evidence" value="ECO:0007669"/>
    <property type="project" value="TreeGrafter"/>
</dbReference>
<evidence type="ECO:0000256" key="13">
    <source>
        <dbReference type="SAM" id="MobiDB-lite"/>
    </source>
</evidence>
<keyword evidence="6" id="KW-0507">mRNA processing</keyword>
<evidence type="ECO:0000256" key="1">
    <source>
        <dbReference type="ARBA" id="ARBA00001936"/>
    </source>
</evidence>
<evidence type="ECO:0000256" key="7">
    <source>
        <dbReference type="ARBA" id="ARBA00022723"/>
    </source>
</evidence>
<dbReference type="AlphaFoldDB" id="A0A162IE36"/>
<feature type="compositionally biased region" description="Pro residues" evidence="13">
    <location>
        <begin position="400"/>
        <end position="409"/>
    </location>
</feature>
<name>A0A162IE36_9HYPO</name>
<comment type="caution">
    <text evidence="15">The sequence shown here is derived from an EMBL/GenBank/DDBJ whole genome shotgun (WGS) entry which is preliminary data.</text>
</comment>
<evidence type="ECO:0000256" key="2">
    <source>
        <dbReference type="ARBA" id="ARBA00001947"/>
    </source>
</evidence>
<organism evidence="15 16">
    <name type="scientific">Niveomyces insectorum RCEF 264</name>
    <dbReference type="NCBI Taxonomy" id="1081102"/>
    <lineage>
        <taxon>Eukaryota</taxon>
        <taxon>Fungi</taxon>
        <taxon>Dikarya</taxon>
        <taxon>Ascomycota</taxon>
        <taxon>Pezizomycotina</taxon>
        <taxon>Sordariomycetes</taxon>
        <taxon>Hypocreomycetidae</taxon>
        <taxon>Hypocreales</taxon>
        <taxon>Cordycipitaceae</taxon>
        <taxon>Niveomyces</taxon>
    </lineage>
</organism>
<comment type="cofactor">
    <cofactor evidence="2">
        <name>Zn(2+)</name>
        <dbReference type="ChEBI" id="CHEBI:29105"/>
    </cofactor>
</comment>
<dbReference type="GO" id="GO:0046872">
    <property type="term" value="F:metal ion binding"/>
    <property type="evidence" value="ECO:0007669"/>
    <property type="project" value="UniProtKB-KW"/>
</dbReference>
<protein>
    <submittedName>
        <fullName evidence="15">Lariat debranching enzyme</fullName>
    </submittedName>
</protein>
<keyword evidence="16" id="KW-1185">Reference proteome</keyword>
<dbReference type="InterPro" id="IPR007708">
    <property type="entry name" value="DBR1_C"/>
</dbReference>
<evidence type="ECO:0000256" key="6">
    <source>
        <dbReference type="ARBA" id="ARBA00022664"/>
    </source>
</evidence>
<reference evidence="15 16" key="1">
    <citation type="journal article" date="2016" name="Genome Biol. Evol.">
        <title>Divergent and convergent evolution of fungal pathogenicity.</title>
        <authorList>
            <person name="Shang Y."/>
            <person name="Xiao G."/>
            <person name="Zheng P."/>
            <person name="Cen K."/>
            <person name="Zhan S."/>
            <person name="Wang C."/>
        </authorList>
    </citation>
    <scope>NUCLEOTIDE SEQUENCE [LARGE SCALE GENOMIC DNA]</scope>
    <source>
        <strain evidence="15 16">RCEF 264</strain>
    </source>
</reference>
<evidence type="ECO:0000256" key="9">
    <source>
        <dbReference type="ARBA" id="ARBA00022833"/>
    </source>
</evidence>
<feature type="domain" description="Lariat debranching enzyme C-terminal" evidence="14">
    <location>
        <begin position="408"/>
        <end position="593"/>
    </location>
</feature>
<dbReference type="Proteomes" id="UP000076874">
    <property type="component" value="Unassembled WGS sequence"/>
</dbReference>
<evidence type="ECO:0000256" key="11">
    <source>
        <dbReference type="ARBA" id="ARBA00023211"/>
    </source>
</evidence>
<keyword evidence="12" id="KW-0539">Nucleus</keyword>
<dbReference type="CDD" id="cd00844">
    <property type="entry name" value="MPP_Dbr1_N"/>
    <property type="match status" value="1"/>
</dbReference>
<comment type="cofactor">
    <cofactor evidence="1">
        <name>Mn(2+)</name>
        <dbReference type="ChEBI" id="CHEBI:29035"/>
    </cofactor>
</comment>
<sequence>MSSDAFEVEGVRVAVEGCGHGTLDAIYAAVETSCQARGWDGVDLVIIGGDFQATRNAADLTVMAVPPKYRALGDFHAYYSGARTAPYLTVFVGGNHEAAGYLAELYYGGWVAPRIYYWGAANVLRLGPLRLAGLSGIWKGVDYRAAHHERLPFSQADVRSFYHVRELDVRKLLQVREPVDVGLSHDWPRGIERHGDSARLFRQKPLFRGESADGTLGNPAAAYVMDRLRPAYWFAAHLHCKFAAVKQYEVPEGVAPAPVGATGANGRQDATQAVAPAPDTTAALAARPLTLPPPKNPTVSSEVPPTATGNPDEITIDLNLDDDEQSTTTKPTSEAAATATPPSLAPPTETNGSNQEGKDEKPHLNPIVNVPGVSSELLAQLPASFLRPQQQQNPYEPHQPRLPPGQPVPPTITNTTVRFLALDKCLPGRHFLQLCEMAPIGPPDEAKKYAALSSTSALSASSSSTTSTPESPSPPSPGRYRLMYDPEWLAITRAFAPELTIGDPVRRPPPPDQGEAHYRARIDAARAWVDENIVASGRLLVPENFEQTAPALDPETAYNSQLHLAVEAAGQPDEYTNPQTAAFCALLEVPNLWDASPEERATRKLQGPVLSDYGPGGGRGGRGGGGPGRGRGRGRGRW</sequence>
<dbReference type="InterPro" id="IPR041816">
    <property type="entry name" value="Dbr1_N"/>
</dbReference>
<evidence type="ECO:0000256" key="8">
    <source>
        <dbReference type="ARBA" id="ARBA00022801"/>
    </source>
</evidence>
<evidence type="ECO:0000313" key="16">
    <source>
        <dbReference type="Proteomes" id="UP000076874"/>
    </source>
</evidence>
<keyword evidence="7" id="KW-0479">Metal-binding</keyword>
<keyword evidence="10" id="KW-0408">Iron</keyword>
<feature type="compositionally biased region" description="Polar residues" evidence="13">
    <location>
        <begin position="297"/>
        <end position="309"/>
    </location>
</feature>
<evidence type="ECO:0000256" key="3">
    <source>
        <dbReference type="ARBA" id="ARBA00001954"/>
    </source>
</evidence>
<proteinExistence type="inferred from homology"/>
<gene>
    <name evidence="15" type="ORF">SPI_08042</name>
</gene>
<feature type="region of interest" description="Disordered" evidence="13">
    <location>
        <begin position="390"/>
        <end position="409"/>
    </location>
</feature>
<dbReference type="SUPFAM" id="SSF56300">
    <property type="entry name" value="Metallo-dependent phosphatases"/>
    <property type="match status" value="1"/>
</dbReference>
<evidence type="ECO:0000256" key="12">
    <source>
        <dbReference type="ARBA" id="ARBA00023242"/>
    </source>
</evidence>
<dbReference type="InterPro" id="IPR029052">
    <property type="entry name" value="Metallo-depent_PP-like"/>
</dbReference>
<dbReference type="SMART" id="SM01124">
    <property type="entry name" value="DBR1"/>
    <property type="match status" value="1"/>
</dbReference>
<dbReference type="EMBL" id="AZHD01000018">
    <property type="protein sequence ID" value="OAA55835.1"/>
    <property type="molecule type" value="Genomic_DNA"/>
</dbReference>
<comment type="cofactor">
    <cofactor evidence="3">
        <name>Fe(2+)</name>
        <dbReference type="ChEBI" id="CHEBI:29033"/>
    </cofactor>
</comment>
<evidence type="ECO:0000259" key="14">
    <source>
        <dbReference type="SMART" id="SM01124"/>
    </source>
</evidence>
<evidence type="ECO:0000256" key="10">
    <source>
        <dbReference type="ARBA" id="ARBA00023004"/>
    </source>
</evidence>
<dbReference type="GO" id="GO:0005634">
    <property type="term" value="C:nucleus"/>
    <property type="evidence" value="ECO:0007669"/>
    <property type="project" value="UniProtKB-SubCell"/>
</dbReference>
<comment type="subcellular location">
    <subcellularLocation>
        <location evidence="4">Nucleus</location>
    </subcellularLocation>
</comment>
<dbReference type="Pfam" id="PF00149">
    <property type="entry name" value="Metallophos"/>
    <property type="match status" value="1"/>
</dbReference>
<feature type="compositionally biased region" description="Gly residues" evidence="13">
    <location>
        <begin position="614"/>
        <end position="629"/>
    </location>
</feature>
<dbReference type="Pfam" id="PF05011">
    <property type="entry name" value="DBR1"/>
    <property type="match status" value="1"/>
</dbReference>
<dbReference type="OrthoDB" id="407609at2759"/>
<keyword evidence="9" id="KW-0862">Zinc</keyword>